<proteinExistence type="predicted"/>
<dbReference type="GO" id="GO:0046983">
    <property type="term" value="F:protein dimerization activity"/>
    <property type="evidence" value="ECO:0007669"/>
    <property type="project" value="InterPro"/>
</dbReference>
<name>A0AAN7PMT0_9COLE</name>
<dbReference type="PANTHER" id="PTHR45913">
    <property type="entry name" value="EPM2A-INTERACTING PROTEIN 1"/>
    <property type="match status" value="1"/>
</dbReference>
<evidence type="ECO:0000259" key="1">
    <source>
        <dbReference type="Pfam" id="PF05699"/>
    </source>
</evidence>
<organism evidence="2 3">
    <name type="scientific">Aquatica leii</name>
    <dbReference type="NCBI Taxonomy" id="1421715"/>
    <lineage>
        <taxon>Eukaryota</taxon>
        <taxon>Metazoa</taxon>
        <taxon>Ecdysozoa</taxon>
        <taxon>Arthropoda</taxon>
        <taxon>Hexapoda</taxon>
        <taxon>Insecta</taxon>
        <taxon>Pterygota</taxon>
        <taxon>Neoptera</taxon>
        <taxon>Endopterygota</taxon>
        <taxon>Coleoptera</taxon>
        <taxon>Polyphaga</taxon>
        <taxon>Elateriformia</taxon>
        <taxon>Elateroidea</taxon>
        <taxon>Lampyridae</taxon>
        <taxon>Luciolinae</taxon>
        <taxon>Aquatica</taxon>
    </lineage>
</organism>
<dbReference type="InterPro" id="IPR008906">
    <property type="entry name" value="HATC_C_dom"/>
</dbReference>
<dbReference type="Pfam" id="PF05699">
    <property type="entry name" value="Dimer_Tnp_hAT"/>
    <property type="match status" value="1"/>
</dbReference>
<keyword evidence="3" id="KW-1185">Reference proteome</keyword>
<dbReference type="PANTHER" id="PTHR45913:SF19">
    <property type="entry name" value="LOW QUALITY PROTEIN: ZINC FINGER BED DOMAIN-CONTAINING PROTEIN 5-LIKE"/>
    <property type="match status" value="1"/>
</dbReference>
<comment type="caution">
    <text evidence="2">The sequence shown here is derived from an EMBL/GenBank/DDBJ whole genome shotgun (WGS) entry which is preliminary data.</text>
</comment>
<evidence type="ECO:0000313" key="3">
    <source>
        <dbReference type="Proteomes" id="UP001353858"/>
    </source>
</evidence>
<protein>
    <recommendedName>
        <fullName evidence="1">HAT C-terminal dimerisation domain-containing protein</fullName>
    </recommendedName>
</protein>
<accession>A0AAN7PMT0</accession>
<reference evidence="3" key="1">
    <citation type="submission" date="2023-01" db="EMBL/GenBank/DDBJ databases">
        <title>Key to firefly adult light organ development and bioluminescence: homeobox transcription factors regulate luciferase expression and transportation to peroxisome.</title>
        <authorList>
            <person name="Fu X."/>
        </authorList>
    </citation>
    <scope>NUCLEOTIDE SEQUENCE [LARGE SCALE GENOMIC DNA]</scope>
</reference>
<feature type="domain" description="HAT C-terminal dimerisation" evidence="1">
    <location>
        <begin position="74"/>
        <end position="128"/>
    </location>
</feature>
<sequence>MSSLPEDVSLAVKDHLLGLESSLKEYFPPISSTKTWIRNPFTVNIETETELPDGDVESLIEMSCDTSLKDKFLRQPLVEFWLSCRQEYPTISEKAIKFLMPFVTTYKCETGFSTLLFLKNKYRTRLEVEPDLRIKLTSFPANLKILVDRKQIHTSN</sequence>
<evidence type="ECO:0000313" key="2">
    <source>
        <dbReference type="EMBL" id="KAK4884571.1"/>
    </source>
</evidence>
<dbReference type="EMBL" id="JARPUR010000001">
    <property type="protein sequence ID" value="KAK4884571.1"/>
    <property type="molecule type" value="Genomic_DNA"/>
</dbReference>
<gene>
    <name evidence="2" type="ORF">RN001_000842</name>
</gene>
<dbReference type="AlphaFoldDB" id="A0AAN7PMT0"/>
<dbReference type="Proteomes" id="UP001353858">
    <property type="component" value="Unassembled WGS sequence"/>
</dbReference>